<evidence type="ECO:0000256" key="3">
    <source>
        <dbReference type="SAM" id="Phobius"/>
    </source>
</evidence>
<dbReference type="PROSITE" id="PS50005">
    <property type="entry name" value="TPR"/>
    <property type="match status" value="2"/>
</dbReference>
<gene>
    <name evidence="4" type="ORF">E5672_16975</name>
</gene>
<keyword evidence="3" id="KW-0812">Transmembrane</keyword>
<keyword evidence="1" id="KW-0802">TPR repeat</keyword>
<dbReference type="Proteomes" id="UP000305471">
    <property type="component" value="Unassembled WGS sequence"/>
</dbReference>
<dbReference type="EMBL" id="SWCO01000010">
    <property type="protein sequence ID" value="TKB01502.1"/>
    <property type="molecule type" value="Genomic_DNA"/>
</dbReference>
<dbReference type="AlphaFoldDB" id="A0A4U0ZHJ8"/>
<organism evidence="4 5">
    <name type="scientific">Alteromonas portus</name>
    <dbReference type="NCBI Taxonomy" id="2565549"/>
    <lineage>
        <taxon>Bacteria</taxon>
        <taxon>Pseudomonadati</taxon>
        <taxon>Pseudomonadota</taxon>
        <taxon>Gammaproteobacteria</taxon>
        <taxon>Alteromonadales</taxon>
        <taxon>Alteromonadaceae</taxon>
        <taxon>Alteromonas/Salinimonas group</taxon>
        <taxon>Alteromonas</taxon>
    </lineage>
</organism>
<feature type="transmembrane region" description="Helical" evidence="3">
    <location>
        <begin position="153"/>
        <end position="170"/>
    </location>
</feature>
<dbReference type="Pfam" id="PF13424">
    <property type="entry name" value="TPR_12"/>
    <property type="match status" value="1"/>
</dbReference>
<dbReference type="InterPro" id="IPR019734">
    <property type="entry name" value="TPR_rpt"/>
</dbReference>
<evidence type="ECO:0000256" key="1">
    <source>
        <dbReference type="PROSITE-ProRule" id="PRU00339"/>
    </source>
</evidence>
<keyword evidence="3" id="KW-1133">Transmembrane helix</keyword>
<protein>
    <submittedName>
        <fullName evidence="4">Tetratricopeptide repeat protein</fullName>
    </submittedName>
</protein>
<reference evidence="4 5" key="1">
    <citation type="submission" date="2019-04" db="EMBL/GenBank/DDBJ databases">
        <title>Alteromonas portus sp. nov., an alginate lyase-excreting marine bacterium.</title>
        <authorList>
            <person name="Huang H."/>
            <person name="Mo K."/>
            <person name="Bao S."/>
        </authorList>
    </citation>
    <scope>NUCLEOTIDE SEQUENCE [LARGE SCALE GENOMIC DNA]</scope>
    <source>
        <strain evidence="4 5">HB161718</strain>
    </source>
</reference>
<sequence>MATRKRVRGVIASRNKLEVAMLNAGIRSQSELAKLIAEKENINSPPRDLVNRTFRQTRVSHQTITRIATVLDVPPHSLFLTQDELESEEELNPASVIDSTIHNDTSEPADNNAEEDLEASEKNNSIIPPSSPTSRTAKVKSQRHAGTLRPTHIVAFFIISAALISLTLLWNTNENTVDSISQSIPNVQSLMIIKGNSELEKEVARNLTKRLKKDFTISSVSISDIAANESPYSLAENYNVDLVISLELVEKGIFKALLGFAYTTANKTLLASLIDSETIVTEKTIDKSSAKLESALKQYLAAPEYSYKGLDETNAKNYVSSQALLHKGLNEGNVNAALEKTHLILTAAPKNPLVLAQLCNLYAQKMYLTADDNYLVHATDACNRASEQAKDKPEVLFSLAQKSRRENDIESAIAYYLEVLKVSPNYSSAYVGLTESYLKKFLVTKSSEAMSLAKENILKASRLAPNDWMIPFIEARLHYYEGNASLALKKFEESKDIEVTQNVLGNLGSIYFCNGNIEAAFQNYKAMEHEFGASNISDHLLATASFYMQKYDDAIEYNLKSLEAMADSNSNGLYPIWINLGDSYLAKGMKQEAMRAYEQAVKISQRSDQNTTVMVDQLYAYLHISRINHTFETESVKMGIRDELSSIESQVSDPGAKFRSMVIWAYLGEKKKARSIQKVLTSQCKGLAKYPGVEDILG</sequence>
<name>A0A4U0ZHJ8_9ALTE</name>
<proteinExistence type="predicted"/>
<dbReference type="Gene3D" id="1.25.40.10">
    <property type="entry name" value="Tetratricopeptide repeat domain"/>
    <property type="match status" value="1"/>
</dbReference>
<keyword evidence="5" id="KW-1185">Reference proteome</keyword>
<accession>A0A4U0ZHJ8</accession>
<evidence type="ECO:0000313" key="5">
    <source>
        <dbReference type="Proteomes" id="UP000305471"/>
    </source>
</evidence>
<feature type="repeat" description="TPR" evidence="1">
    <location>
        <begin position="393"/>
        <end position="426"/>
    </location>
</feature>
<evidence type="ECO:0000313" key="4">
    <source>
        <dbReference type="EMBL" id="TKB01502.1"/>
    </source>
</evidence>
<dbReference type="RefSeq" id="WP_136783326.1">
    <property type="nucleotide sequence ID" value="NZ_SWCO01000010.1"/>
</dbReference>
<feature type="repeat" description="TPR" evidence="1">
    <location>
        <begin position="574"/>
        <end position="607"/>
    </location>
</feature>
<dbReference type="Pfam" id="PF13181">
    <property type="entry name" value="TPR_8"/>
    <property type="match status" value="1"/>
</dbReference>
<evidence type="ECO:0000256" key="2">
    <source>
        <dbReference type="SAM" id="MobiDB-lite"/>
    </source>
</evidence>
<keyword evidence="3" id="KW-0472">Membrane</keyword>
<dbReference type="InterPro" id="IPR011990">
    <property type="entry name" value="TPR-like_helical_dom_sf"/>
</dbReference>
<feature type="compositionally biased region" description="Polar residues" evidence="2">
    <location>
        <begin position="99"/>
        <end position="109"/>
    </location>
</feature>
<dbReference type="SUPFAM" id="SSF48452">
    <property type="entry name" value="TPR-like"/>
    <property type="match status" value="1"/>
</dbReference>
<dbReference type="OrthoDB" id="6375840at2"/>
<feature type="region of interest" description="Disordered" evidence="2">
    <location>
        <begin position="99"/>
        <end position="144"/>
    </location>
</feature>
<comment type="caution">
    <text evidence="4">The sequence shown here is derived from an EMBL/GenBank/DDBJ whole genome shotgun (WGS) entry which is preliminary data.</text>
</comment>
<dbReference type="SMART" id="SM00028">
    <property type="entry name" value="TPR"/>
    <property type="match status" value="2"/>
</dbReference>